<name>A0A510J8F2_9FUSO</name>
<protein>
    <submittedName>
        <fullName evidence="2">Peptidase propeptide and YPEB domain protein</fullName>
    </submittedName>
</protein>
<evidence type="ECO:0000313" key="2">
    <source>
        <dbReference type="EMBL" id="BBM35538.1"/>
    </source>
</evidence>
<evidence type="ECO:0000313" key="3">
    <source>
        <dbReference type="Proteomes" id="UP000321606"/>
    </source>
</evidence>
<dbReference type="STRING" id="714315.GCA_000516535_00466"/>
<dbReference type="EMBL" id="AP019822">
    <property type="protein sequence ID" value="BBM35538.1"/>
    <property type="molecule type" value="Genomic_DNA"/>
</dbReference>
<organism evidence="2 3">
    <name type="scientific">Pseudoleptotrichia goodfellowii</name>
    <dbReference type="NCBI Taxonomy" id="157692"/>
    <lineage>
        <taxon>Bacteria</taxon>
        <taxon>Fusobacteriati</taxon>
        <taxon>Fusobacteriota</taxon>
        <taxon>Fusobacteriia</taxon>
        <taxon>Fusobacteriales</taxon>
        <taxon>Leptotrichiaceae</taxon>
        <taxon>Pseudoleptotrichia</taxon>
    </lineage>
</organism>
<dbReference type="RefSeq" id="WP_026737078.1">
    <property type="nucleotide sequence ID" value="NZ_AP019822.1"/>
</dbReference>
<dbReference type="OrthoDB" id="80692at2"/>
<gene>
    <name evidence="2" type="ORF">JCM16774_0463</name>
</gene>
<proteinExistence type="predicted"/>
<sequence>MKNKNLKLVVLGLAMFGVLGFAYRENSNKVSQYAVNSTNSQVITESRAKAIALKEVPGANESNIVEMELDRDHGRMVYEGEIYYKGLEYDFDIDAVTGEVLKWHVDRD</sequence>
<feature type="domain" description="PepSY" evidence="1">
    <location>
        <begin position="43"/>
        <end position="103"/>
    </location>
</feature>
<dbReference type="Pfam" id="PF03413">
    <property type="entry name" value="PepSY"/>
    <property type="match status" value="1"/>
</dbReference>
<dbReference type="AlphaFoldDB" id="A0A510J8F2"/>
<reference evidence="2 3" key="1">
    <citation type="submission" date="2019-07" db="EMBL/GenBank/DDBJ databases">
        <title>Complete Genome Sequence of Leptotrichia goodfellowii Strain JCM 16774.</title>
        <authorList>
            <person name="Watanabe S."/>
            <person name="Cui L."/>
        </authorList>
    </citation>
    <scope>NUCLEOTIDE SEQUENCE [LARGE SCALE GENOMIC DNA]</scope>
    <source>
        <strain evidence="2 3">JCM16774</strain>
    </source>
</reference>
<dbReference type="Proteomes" id="UP000321606">
    <property type="component" value="Chromosome"/>
</dbReference>
<accession>A0A510J8F2</accession>
<dbReference type="KEGG" id="lgo:JCM16774_0463"/>
<dbReference type="Gene3D" id="3.10.450.40">
    <property type="match status" value="1"/>
</dbReference>
<evidence type="ECO:0000259" key="1">
    <source>
        <dbReference type="Pfam" id="PF03413"/>
    </source>
</evidence>
<dbReference type="InterPro" id="IPR025711">
    <property type="entry name" value="PepSY"/>
</dbReference>